<evidence type="ECO:0000256" key="6">
    <source>
        <dbReference type="ARBA" id="ARBA00049782"/>
    </source>
</evidence>
<dbReference type="Pfam" id="PF17097">
    <property type="entry name" value="Kre28"/>
    <property type="match status" value="1"/>
</dbReference>
<gene>
    <name evidence="7" type="ORF">RFI_01973</name>
</gene>
<dbReference type="GO" id="GO:0005634">
    <property type="term" value="C:nucleus"/>
    <property type="evidence" value="ECO:0007669"/>
    <property type="project" value="UniProtKB-SubCell"/>
</dbReference>
<keyword evidence="3" id="KW-0175">Coiled coil</keyword>
<dbReference type="EMBL" id="ASPP01001959">
    <property type="protein sequence ID" value="ETO35099.1"/>
    <property type="molecule type" value="Genomic_DNA"/>
</dbReference>
<comment type="similarity">
    <text evidence="2">Belongs to the KRE28 family.</text>
</comment>
<reference evidence="7 8" key="1">
    <citation type="journal article" date="2013" name="Curr. Biol.">
        <title>The Genome of the Foraminiferan Reticulomyxa filosa.</title>
        <authorList>
            <person name="Glockner G."/>
            <person name="Hulsmann N."/>
            <person name="Schleicher M."/>
            <person name="Noegel A.A."/>
            <person name="Eichinger L."/>
            <person name="Gallinger C."/>
            <person name="Pawlowski J."/>
            <person name="Sierra R."/>
            <person name="Euteneuer U."/>
            <person name="Pillet L."/>
            <person name="Moustafa A."/>
            <person name="Platzer M."/>
            <person name="Groth M."/>
            <person name="Szafranski K."/>
            <person name="Schliwa M."/>
        </authorList>
    </citation>
    <scope>NUCLEOTIDE SEQUENCE [LARGE SCALE GENOMIC DNA]</scope>
</reference>
<name>X6PAL1_RETFI</name>
<evidence type="ECO:0000256" key="5">
    <source>
        <dbReference type="ARBA" id="ARBA00049751"/>
    </source>
</evidence>
<dbReference type="GO" id="GO:0000775">
    <property type="term" value="C:chromosome, centromeric region"/>
    <property type="evidence" value="ECO:0007669"/>
    <property type="project" value="InterPro"/>
</dbReference>
<evidence type="ECO:0000313" key="7">
    <source>
        <dbReference type="EMBL" id="ETO35099.1"/>
    </source>
</evidence>
<evidence type="ECO:0000256" key="1">
    <source>
        <dbReference type="ARBA" id="ARBA00004123"/>
    </source>
</evidence>
<dbReference type="Proteomes" id="UP000023152">
    <property type="component" value="Unassembled WGS sequence"/>
</dbReference>
<comment type="subcellular location">
    <subcellularLocation>
        <location evidence="1">Nucleus</location>
    </subcellularLocation>
</comment>
<comment type="caution">
    <text evidence="7">The sequence shown here is derived from an EMBL/GenBank/DDBJ whole genome shotgun (WGS) entry which is preliminary data.</text>
</comment>
<dbReference type="AlphaFoldDB" id="X6PAL1"/>
<evidence type="ECO:0000313" key="8">
    <source>
        <dbReference type="Proteomes" id="UP000023152"/>
    </source>
</evidence>
<dbReference type="InterPro" id="IPR031361">
    <property type="entry name" value="Kre28"/>
</dbReference>
<sequence length="127" mass="14651">MTTFVITPVDGRVFKQSSVLKLIDGNLKQLAAIKKEKEKDKEKSQKKKKKQMKCINKFVLLKNVSPSESEKEITEALTELGFKVEIFRYSKVFQFGTSNDVRISLQDKELRIGYRLATCELFNNTRA</sequence>
<accession>X6PAL1</accession>
<evidence type="ECO:0000256" key="4">
    <source>
        <dbReference type="ARBA" id="ARBA00023242"/>
    </source>
</evidence>
<organism evidence="7 8">
    <name type="scientific">Reticulomyxa filosa</name>
    <dbReference type="NCBI Taxonomy" id="46433"/>
    <lineage>
        <taxon>Eukaryota</taxon>
        <taxon>Sar</taxon>
        <taxon>Rhizaria</taxon>
        <taxon>Retaria</taxon>
        <taxon>Foraminifera</taxon>
        <taxon>Monothalamids</taxon>
        <taxon>Reticulomyxidae</taxon>
        <taxon>Reticulomyxa</taxon>
    </lineage>
</organism>
<keyword evidence="4" id="KW-0539">Nucleus</keyword>
<proteinExistence type="inferred from homology"/>
<protein>
    <recommendedName>
        <fullName evidence="5">Outer kinetochore KNL1 complex subunit KRE28</fullName>
    </recommendedName>
    <alternativeName>
        <fullName evidence="6">Spindle pole body component KRE28</fullName>
    </alternativeName>
</protein>
<evidence type="ECO:0000256" key="2">
    <source>
        <dbReference type="ARBA" id="ARBA00006965"/>
    </source>
</evidence>
<keyword evidence="8" id="KW-1185">Reference proteome</keyword>
<evidence type="ECO:0000256" key="3">
    <source>
        <dbReference type="ARBA" id="ARBA00023054"/>
    </source>
</evidence>